<evidence type="ECO:0000313" key="3">
    <source>
        <dbReference type="Proteomes" id="UP001139308"/>
    </source>
</evidence>
<feature type="compositionally biased region" description="Basic and acidic residues" evidence="1">
    <location>
        <begin position="179"/>
        <end position="195"/>
    </location>
</feature>
<proteinExistence type="predicted"/>
<evidence type="ECO:0000256" key="1">
    <source>
        <dbReference type="SAM" id="MobiDB-lite"/>
    </source>
</evidence>
<dbReference type="EMBL" id="JAKLJA010000001">
    <property type="protein sequence ID" value="MCG5072253.1"/>
    <property type="molecule type" value="Genomic_DNA"/>
</dbReference>
<dbReference type="RefSeq" id="WP_238462004.1">
    <property type="nucleotide sequence ID" value="NZ_JAKLJA010000001.1"/>
</dbReference>
<accession>A0A9X1RJ69</accession>
<dbReference type="AlphaFoldDB" id="A0A9X1RJ69"/>
<feature type="region of interest" description="Disordered" evidence="1">
    <location>
        <begin position="172"/>
        <end position="220"/>
    </location>
</feature>
<sequence length="327" mass="35330">MKDLPAPLTTADCDLRDFPFMPVDIARLFNSEFHARSDDPVWRAGVTLWLKSFHQVPAGSVPDDDVALARLAELGRDVKTWRKLRAGALYGWVQCADGRWYHPVVAEKAVEAWNGKKAQRARTSKARLQALISRLSQAKDSFDAASIEASIQTLLGSLSHLLSQNEFRSVEASVTESTTEAKRKREGERKGKGEGKVNLQPSVPDGTGADAPDDPPPAKTVDQLTKDELWAAGKSLLTQGGLPAAQCGSFVGKLVKDYGDRIVIDAVRTAVVERPADPTSFLKATCQTLAGQRGRRAPGAPTQADIDAENAKAKSMLFGDPSEVVDA</sequence>
<protein>
    <submittedName>
        <fullName evidence="2">YdaU family protein</fullName>
    </submittedName>
</protein>
<keyword evidence="3" id="KW-1185">Reference proteome</keyword>
<gene>
    <name evidence="2" type="ORF">L5014_02560</name>
</gene>
<comment type="caution">
    <text evidence="2">The sequence shown here is derived from an EMBL/GenBank/DDBJ whole genome shotgun (WGS) entry which is preliminary data.</text>
</comment>
<evidence type="ECO:0000313" key="2">
    <source>
        <dbReference type="EMBL" id="MCG5072253.1"/>
    </source>
</evidence>
<organism evidence="2 3">
    <name type="scientific">Paraburkholderia tagetis</name>
    <dbReference type="NCBI Taxonomy" id="2913261"/>
    <lineage>
        <taxon>Bacteria</taxon>
        <taxon>Pseudomonadati</taxon>
        <taxon>Pseudomonadota</taxon>
        <taxon>Betaproteobacteria</taxon>
        <taxon>Burkholderiales</taxon>
        <taxon>Burkholderiaceae</taxon>
        <taxon>Paraburkholderia</taxon>
    </lineage>
</organism>
<name>A0A9X1RJ69_9BURK</name>
<reference evidence="2" key="1">
    <citation type="submission" date="2022-01" db="EMBL/GenBank/DDBJ databases">
        <title>Genome sequence and assembly of Parabukholderia sp. RG36.</title>
        <authorList>
            <person name="Chhetri G."/>
        </authorList>
    </citation>
    <scope>NUCLEOTIDE SEQUENCE</scope>
    <source>
        <strain evidence="2">RG36</strain>
    </source>
</reference>
<dbReference type="Proteomes" id="UP001139308">
    <property type="component" value="Unassembled WGS sequence"/>
</dbReference>